<proteinExistence type="predicted"/>
<name>A0A840W8E4_9ACTN</name>
<keyword evidence="4" id="KW-1185">Reference proteome</keyword>
<dbReference type="RefSeq" id="WP_184186520.1">
    <property type="nucleotide sequence ID" value="NZ_BMNF01000004.1"/>
</dbReference>
<keyword evidence="2" id="KW-0472">Membrane</keyword>
<evidence type="ECO:0000313" key="3">
    <source>
        <dbReference type="EMBL" id="MBB5481298.1"/>
    </source>
</evidence>
<dbReference type="Pfam" id="PF19560">
    <property type="entry name" value="DUF6082"/>
    <property type="match status" value="1"/>
</dbReference>
<dbReference type="AlphaFoldDB" id="A0A840W8E4"/>
<accession>A0A840W8E4</accession>
<evidence type="ECO:0000256" key="1">
    <source>
        <dbReference type="SAM" id="MobiDB-lite"/>
    </source>
</evidence>
<feature type="transmembrane region" description="Helical" evidence="2">
    <location>
        <begin position="52"/>
        <end position="74"/>
    </location>
</feature>
<evidence type="ECO:0000313" key="4">
    <source>
        <dbReference type="Proteomes" id="UP000586947"/>
    </source>
</evidence>
<dbReference type="InterPro" id="IPR045728">
    <property type="entry name" value="DUF6082"/>
</dbReference>
<keyword evidence="2" id="KW-1133">Transmembrane helix</keyword>
<evidence type="ECO:0000256" key="2">
    <source>
        <dbReference type="SAM" id="Phobius"/>
    </source>
</evidence>
<dbReference type="EMBL" id="JACHDP010000001">
    <property type="protein sequence ID" value="MBB5481298.1"/>
    <property type="molecule type" value="Genomic_DNA"/>
</dbReference>
<organism evidence="3 4">
    <name type="scientific">Micromonospora parathelypteridis</name>
    <dbReference type="NCBI Taxonomy" id="1839617"/>
    <lineage>
        <taxon>Bacteria</taxon>
        <taxon>Bacillati</taxon>
        <taxon>Actinomycetota</taxon>
        <taxon>Actinomycetes</taxon>
        <taxon>Micromonosporales</taxon>
        <taxon>Micromonosporaceae</taxon>
        <taxon>Micromonospora</taxon>
    </lineage>
</organism>
<feature type="region of interest" description="Disordered" evidence="1">
    <location>
        <begin position="195"/>
        <end position="223"/>
    </location>
</feature>
<keyword evidence="2" id="KW-0812">Transmembrane</keyword>
<dbReference type="Proteomes" id="UP000586947">
    <property type="component" value="Unassembled WGS sequence"/>
</dbReference>
<comment type="caution">
    <text evidence="3">The sequence shown here is derived from an EMBL/GenBank/DDBJ whole genome shotgun (WGS) entry which is preliminary data.</text>
</comment>
<protein>
    <submittedName>
        <fullName evidence="3">Uncharacterized protein</fullName>
    </submittedName>
</protein>
<reference evidence="3 4" key="1">
    <citation type="submission" date="2020-08" db="EMBL/GenBank/DDBJ databases">
        <title>Sequencing the genomes of 1000 actinobacteria strains.</title>
        <authorList>
            <person name="Klenk H.-P."/>
        </authorList>
    </citation>
    <scope>NUCLEOTIDE SEQUENCE [LARGE SCALE GENOMIC DNA]</scope>
    <source>
        <strain evidence="3 4">DSM 103125</strain>
    </source>
</reference>
<feature type="transmembrane region" description="Helical" evidence="2">
    <location>
        <begin position="9"/>
        <end position="32"/>
    </location>
</feature>
<gene>
    <name evidence="3" type="ORF">HNR20_005803</name>
</gene>
<sequence>MSYWFRNRAVVVSALVVLLAAVVGLVLVSPFLMEVLADGDTDWAELSNIGQAYGAVTAVLSALAFIGVAISLLLQWRLNVMSHAVSARERHFELIKLTMDRPEIAYFVDDGAVSTGTLAQRLNINLWIGHWFLLWKTREIDEFGLKRQLAGMFRNPVAREWWGVYGPTWTSSKARRSRIFVELASRECENAGLIASPVGGPSAPANGDQYPARRGAALASEQD</sequence>